<evidence type="ECO:0000313" key="4">
    <source>
        <dbReference type="Proteomes" id="UP001152523"/>
    </source>
</evidence>
<dbReference type="EMBL" id="CAMAPF010000964">
    <property type="protein sequence ID" value="CAH9131130.1"/>
    <property type="molecule type" value="Genomic_DNA"/>
</dbReference>
<organism evidence="3 4">
    <name type="scientific">Cuscuta epithymum</name>
    <dbReference type="NCBI Taxonomy" id="186058"/>
    <lineage>
        <taxon>Eukaryota</taxon>
        <taxon>Viridiplantae</taxon>
        <taxon>Streptophyta</taxon>
        <taxon>Embryophyta</taxon>
        <taxon>Tracheophyta</taxon>
        <taxon>Spermatophyta</taxon>
        <taxon>Magnoliopsida</taxon>
        <taxon>eudicotyledons</taxon>
        <taxon>Gunneridae</taxon>
        <taxon>Pentapetalae</taxon>
        <taxon>asterids</taxon>
        <taxon>lamiids</taxon>
        <taxon>Solanales</taxon>
        <taxon>Convolvulaceae</taxon>
        <taxon>Cuscuteae</taxon>
        <taxon>Cuscuta</taxon>
        <taxon>Cuscuta subgen. Cuscuta</taxon>
    </lineage>
</organism>
<reference evidence="3" key="1">
    <citation type="submission" date="2022-07" db="EMBL/GenBank/DDBJ databases">
        <authorList>
            <person name="Macas J."/>
            <person name="Novak P."/>
            <person name="Neumann P."/>
        </authorList>
    </citation>
    <scope>NUCLEOTIDE SEQUENCE</scope>
</reference>
<accession>A0AAV0F6M0</accession>
<dbReference type="InterPro" id="IPR013128">
    <property type="entry name" value="Peptidase_C1A"/>
</dbReference>
<name>A0AAV0F6M0_9ASTE</name>
<dbReference type="AlphaFoldDB" id="A0AAV0F6M0"/>
<dbReference type="GO" id="GO:0008234">
    <property type="term" value="F:cysteine-type peptidase activity"/>
    <property type="evidence" value="ECO:0007669"/>
    <property type="project" value="InterPro"/>
</dbReference>
<dbReference type="PANTHER" id="PTHR12411">
    <property type="entry name" value="CYSTEINE PROTEASE FAMILY C1-RELATED"/>
    <property type="match status" value="1"/>
</dbReference>
<dbReference type="InterPro" id="IPR000668">
    <property type="entry name" value="Peptidase_C1A_C"/>
</dbReference>
<keyword evidence="4" id="KW-1185">Reference proteome</keyword>
<evidence type="ECO:0000256" key="1">
    <source>
        <dbReference type="ARBA" id="ARBA00008455"/>
    </source>
</evidence>
<feature type="domain" description="Peptidase C1A papain C-terminal" evidence="2">
    <location>
        <begin position="9"/>
        <end position="211"/>
    </location>
</feature>
<dbReference type="SMART" id="SM00645">
    <property type="entry name" value="Pept_C1"/>
    <property type="match status" value="1"/>
</dbReference>
<dbReference type="Gene3D" id="3.90.70.10">
    <property type="entry name" value="Cysteine proteinases"/>
    <property type="match status" value="1"/>
</dbReference>
<evidence type="ECO:0000313" key="3">
    <source>
        <dbReference type="EMBL" id="CAH9131130.1"/>
    </source>
</evidence>
<comment type="similarity">
    <text evidence="1">Belongs to the peptidase C1 family.</text>
</comment>
<sequence>MAFKGCPGVEDSFSLTNTKGLLQSDVVCDEFGFCHAYASAEVVGAVYAYEQSLKTKTWPVTHIPLSAQQLIDALPYNPEIGMVNDYIKNYGITTKSDYDNARAINEELINIHQMIRYRPSTVTNIKNSVDLKRELRRYPLVGVIDTASESLHHLKRHDIYASNGIGDHAVILTGYGTVRNQKCYEFKNSWGVEWACDGYGLVERDAVLSIWRPKEIQVVEPGGADWRFGRLVFWIAEEGGGLDYIVMLFR</sequence>
<gene>
    <name evidence="3" type="ORF">CEPIT_LOCUS31173</name>
</gene>
<dbReference type="GO" id="GO:0006508">
    <property type="term" value="P:proteolysis"/>
    <property type="evidence" value="ECO:0007669"/>
    <property type="project" value="InterPro"/>
</dbReference>
<dbReference type="Pfam" id="PF00112">
    <property type="entry name" value="Peptidase_C1"/>
    <property type="match status" value="1"/>
</dbReference>
<comment type="caution">
    <text evidence="3">The sequence shown here is derived from an EMBL/GenBank/DDBJ whole genome shotgun (WGS) entry which is preliminary data.</text>
</comment>
<proteinExistence type="inferred from homology"/>
<evidence type="ECO:0000259" key="2">
    <source>
        <dbReference type="SMART" id="SM00645"/>
    </source>
</evidence>
<protein>
    <recommendedName>
        <fullName evidence="2">Peptidase C1A papain C-terminal domain-containing protein</fullName>
    </recommendedName>
</protein>
<dbReference type="Proteomes" id="UP001152523">
    <property type="component" value="Unassembled WGS sequence"/>
</dbReference>
<dbReference type="InterPro" id="IPR038765">
    <property type="entry name" value="Papain-like_cys_pep_sf"/>
</dbReference>
<dbReference type="SUPFAM" id="SSF54001">
    <property type="entry name" value="Cysteine proteinases"/>
    <property type="match status" value="1"/>
</dbReference>